<gene>
    <name evidence="2" type="ORF">TSTA_110560</name>
</gene>
<organism evidence="2 3">
    <name type="scientific">Talaromyces stipitatus (strain ATCC 10500 / CBS 375.48 / QM 6759 / NRRL 1006)</name>
    <name type="common">Penicillium stipitatum</name>
    <dbReference type="NCBI Taxonomy" id="441959"/>
    <lineage>
        <taxon>Eukaryota</taxon>
        <taxon>Fungi</taxon>
        <taxon>Dikarya</taxon>
        <taxon>Ascomycota</taxon>
        <taxon>Pezizomycotina</taxon>
        <taxon>Eurotiomycetes</taxon>
        <taxon>Eurotiomycetidae</taxon>
        <taxon>Eurotiales</taxon>
        <taxon>Trichocomaceae</taxon>
        <taxon>Talaromyces</taxon>
        <taxon>Talaromyces sect. Talaromyces</taxon>
    </lineage>
</organism>
<proteinExistence type="predicted"/>
<sequence>MAVPEGGPQTPENSARNEAIPRAPGRRQNLQAETLRTPVVEFPPLDDSKRISYQMVAKLVNGLNTAIIQQTNTIETNHPERIEREIAGGDPGATHLDREPSNYKPTPKTMG</sequence>
<dbReference type="HOGENOM" id="CLU_162189_0_0_1"/>
<evidence type="ECO:0000256" key="1">
    <source>
        <dbReference type="SAM" id="MobiDB-lite"/>
    </source>
</evidence>
<accession>B8MUV8</accession>
<dbReference type="AlphaFoldDB" id="B8MUV8"/>
<dbReference type="Proteomes" id="UP000001745">
    <property type="component" value="Unassembled WGS sequence"/>
</dbReference>
<dbReference type="RefSeq" id="XP_002488632.1">
    <property type="nucleotide sequence ID" value="XM_002488587.1"/>
</dbReference>
<dbReference type="GeneID" id="8107288"/>
<reference evidence="3" key="1">
    <citation type="journal article" date="2015" name="Genome Announc.">
        <title>Genome sequence of the AIDS-associated pathogen Penicillium marneffei (ATCC18224) and its near taxonomic relative Talaromyces stipitatus (ATCC10500).</title>
        <authorList>
            <person name="Nierman W.C."/>
            <person name="Fedorova-Abrams N.D."/>
            <person name="Andrianopoulos A."/>
        </authorList>
    </citation>
    <scope>NUCLEOTIDE SEQUENCE [LARGE SCALE GENOMIC DNA]</scope>
    <source>
        <strain evidence="3">ATCC 10500 / CBS 375.48 / QM 6759 / NRRL 1006</strain>
    </source>
</reference>
<feature type="region of interest" description="Disordered" evidence="1">
    <location>
        <begin position="1"/>
        <end position="35"/>
    </location>
</feature>
<protein>
    <submittedName>
        <fullName evidence="2">Uncharacterized protein</fullName>
    </submittedName>
</protein>
<dbReference type="InParanoid" id="B8MUV8"/>
<feature type="region of interest" description="Disordered" evidence="1">
    <location>
        <begin position="85"/>
        <end position="111"/>
    </location>
</feature>
<keyword evidence="3" id="KW-1185">Reference proteome</keyword>
<dbReference type="VEuPathDB" id="FungiDB:TSTA_110560"/>
<name>B8MUV8_TALSN</name>
<dbReference type="PhylomeDB" id="B8MUV8"/>
<evidence type="ECO:0000313" key="3">
    <source>
        <dbReference type="Proteomes" id="UP000001745"/>
    </source>
</evidence>
<dbReference type="EMBL" id="EQ962661">
    <property type="protein sequence ID" value="EED11876.1"/>
    <property type="molecule type" value="Genomic_DNA"/>
</dbReference>
<evidence type="ECO:0000313" key="2">
    <source>
        <dbReference type="EMBL" id="EED11876.1"/>
    </source>
</evidence>